<name>F0BG07_9XANT</name>
<evidence type="ECO:0000313" key="2">
    <source>
        <dbReference type="Proteomes" id="UP000003299"/>
    </source>
</evidence>
<protein>
    <submittedName>
        <fullName evidence="1">Uncharacterized protein</fullName>
    </submittedName>
</protein>
<comment type="caution">
    <text evidence="1">The sequence shown here is derived from an EMBL/GenBank/DDBJ whole genome shotgun (WGS) entry which is preliminary data.</text>
</comment>
<gene>
    <name evidence="1" type="ORF">XVE_3171</name>
</gene>
<organism evidence="1 2">
    <name type="scientific">Xanthomonas vesicatoria ATCC 35937</name>
    <dbReference type="NCBI Taxonomy" id="925775"/>
    <lineage>
        <taxon>Bacteria</taxon>
        <taxon>Pseudomonadati</taxon>
        <taxon>Pseudomonadota</taxon>
        <taxon>Gammaproteobacteria</taxon>
        <taxon>Lysobacterales</taxon>
        <taxon>Lysobacteraceae</taxon>
        <taxon>Xanthomonas</taxon>
    </lineage>
</organism>
<dbReference type="EMBL" id="AEQV01000117">
    <property type="protein sequence ID" value="EGD08591.1"/>
    <property type="molecule type" value="Genomic_DNA"/>
</dbReference>
<reference evidence="1 2" key="1">
    <citation type="journal article" date="2011" name="BMC Genomics">
        <title>Comparative genomics reveals diversity among xanthomonads infecting tomato and pepper.</title>
        <authorList>
            <person name="Potnis N."/>
            <person name="Krasileva K."/>
            <person name="Chow V."/>
            <person name="Almeida N.F."/>
            <person name="Patil P.B."/>
            <person name="Ryan R.P."/>
            <person name="Sharlach M."/>
            <person name="Behlau F."/>
            <person name="Dow J.M."/>
            <person name="Momol M.T."/>
            <person name="White F.F."/>
            <person name="Preston J.F."/>
            <person name="Vinatzer B.A."/>
            <person name="Koebnik R."/>
            <person name="Setubal J.C."/>
            <person name="Norman D.J."/>
            <person name="Staskawicz B.J."/>
            <person name="Jones J.B."/>
        </authorList>
    </citation>
    <scope>NUCLEOTIDE SEQUENCE [LARGE SCALE GENOMIC DNA]</scope>
    <source>
        <strain evidence="1 2">ATCC 35937</strain>
    </source>
</reference>
<dbReference type="Proteomes" id="UP000003299">
    <property type="component" value="Unassembled WGS sequence"/>
</dbReference>
<proteinExistence type="predicted"/>
<evidence type="ECO:0000313" key="1">
    <source>
        <dbReference type="EMBL" id="EGD08591.1"/>
    </source>
</evidence>
<sequence length="130" mass="14948">MAQTPVLLELTRLLLSQLANGLRLGEQSQVPTQQERLGQLRTKYPRQRQKKLRYVSAKLAVRVTVKSIWFTGINARLWFLGIQVAFFRHLLLNSAQSRSLKENVRRMVGVLVRSSTLNVQVQFSGNIKFI</sequence>
<accession>F0BG07</accession>
<dbReference type="AlphaFoldDB" id="F0BG07"/>